<dbReference type="EMBL" id="JACASF010000010">
    <property type="protein sequence ID" value="KAF6452675.1"/>
    <property type="molecule type" value="Genomic_DNA"/>
</dbReference>
<keyword evidence="15" id="KW-0325">Glycoprotein</keyword>
<comment type="subcellular location">
    <subcellularLocation>
        <location evidence="1">Cell membrane</location>
        <topology evidence="1">Single-pass type II membrane protein</topology>
    </subcellularLocation>
</comment>
<evidence type="ECO:0000256" key="10">
    <source>
        <dbReference type="ARBA" id="ARBA00022989"/>
    </source>
</evidence>
<evidence type="ECO:0000259" key="20">
    <source>
        <dbReference type="PROSITE" id="PS50041"/>
    </source>
</evidence>
<dbReference type="InterPro" id="IPR001304">
    <property type="entry name" value="C-type_lectin-like"/>
</dbReference>
<dbReference type="PANTHER" id="PTHR47494:SF1">
    <property type="entry name" value="NKG2-D TYPE II INTEGRAL MEMBRANE PROTEIN"/>
    <property type="match status" value="1"/>
</dbReference>
<accession>A0A7J8FYW1</accession>
<feature type="transmembrane region" description="Helical" evidence="19">
    <location>
        <begin position="57"/>
        <end position="82"/>
    </location>
</feature>
<evidence type="ECO:0000313" key="22">
    <source>
        <dbReference type="Proteomes" id="UP000550707"/>
    </source>
</evidence>
<keyword evidence="4" id="KW-0399">Innate immunity</keyword>
<dbReference type="PROSITE" id="PS50041">
    <property type="entry name" value="C_TYPE_LECTIN_2"/>
    <property type="match status" value="1"/>
</dbReference>
<dbReference type="Pfam" id="PF00059">
    <property type="entry name" value="Lectin_C"/>
    <property type="match status" value="1"/>
</dbReference>
<keyword evidence="9" id="KW-0735">Signal-anchor</keyword>
<dbReference type="GO" id="GO:0030246">
    <property type="term" value="F:carbohydrate binding"/>
    <property type="evidence" value="ECO:0007669"/>
    <property type="project" value="UniProtKB-KW"/>
</dbReference>
<reference evidence="21 22" key="1">
    <citation type="journal article" date="2020" name="Nature">
        <title>Six reference-quality genomes reveal evolution of bat adaptations.</title>
        <authorList>
            <person name="Jebb D."/>
            <person name="Huang Z."/>
            <person name="Pippel M."/>
            <person name="Hughes G.M."/>
            <person name="Lavrichenko K."/>
            <person name="Devanna P."/>
            <person name="Winkler S."/>
            <person name="Jermiin L.S."/>
            <person name="Skirmuntt E.C."/>
            <person name="Katzourakis A."/>
            <person name="Burkitt-Gray L."/>
            <person name="Ray D.A."/>
            <person name="Sullivan K.A.M."/>
            <person name="Roscito J.G."/>
            <person name="Kirilenko B.M."/>
            <person name="Davalos L.M."/>
            <person name="Corthals A.P."/>
            <person name="Power M.L."/>
            <person name="Jones G."/>
            <person name="Ransome R.D."/>
            <person name="Dechmann D.K.N."/>
            <person name="Locatelli A.G."/>
            <person name="Puechmaille S.J."/>
            <person name="Fedrigo O."/>
            <person name="Jarvis E.D."/>
            <person name="Hiller M."/>
            <person name="Vernes S.C."/>
            <person name="Myers E.W."/>
            <person name="Teeling E.C."/>
        </authorList>
    </citation>
    <scope>NUCLEOTIDE SEQUENCE [LARGE SCALE GENOMIC DNA]</scope>
    <source>
        <strain evidence="21">MMolMol1</strain>
        <tissue evidence="21">Muscle</tissue>
    </source>
</reference>
<evidence type="ECO:0000256" key="8">
    <source>
        <dbReference type="ARBA" id="ARBA00022859"/>
    </source>
</evidence>
<evidence type="ECO:0000256" key="14">
    <source>
        <dbReference type="ARBA" id="ARBA00023170"/>
    </source>
</evidence>
<protein>
    <recommendedName>
        <fullName evidence="2">NKG2-D type II integral membrane protein</fullName>
    </recommendedName>
    <alternativeName>
        <fullName evidence="18">Killer cell lectin-like receptor subfamily K member 1</fullName>
    </alternativeName>
    <alternativeName>
        <fullName evidence="16">NK cell receptor D</fullName>
    </alternativeName>
    <alternativeName>
        <fullName evidence="17">NKG2-D-activating NK receptor</fullName>
    </alternativeName>
</protein>
<evidence type="ECO:0000256" key="9">
    <source>
        <dbReference type="ARBA" id="ARBA00022968"/>
    </source>
</evidence>
<dbReference type="OrthoDB" id="2142683at2759"/>
<evidence type="ECO:0000256" key="1">
    <source>
        <dbReference type="ARBA" id="ARBA00004401"/>
    </source>
</evidence>
<evidence type="ECO:0000256" key="2">
    <source>
        <dbReference type="ARBA" id="ARBA00022268"/>
    </source>
</evidence>
<dbReference type="InterPro" id="IPR033992">
    <property type="entry name" value="NKR-like_CTLD"/>
</dbReference>
<organism evidence="21 22">
    <name type="scientific">Molossus molossus</name>
    <name type="common">Pallas' mastiff bat</name>
    <name type="synonym">Vespertilio molossus</name>
    <dbReference type="NCBI Taxonomy" id="27622"/>
    <lineage>
        <taxon>Eukaryota</taxon>
        <taxon>Metazoa</taxon>
        <taxon>Chordata</taxon>
        <taxon>Craniata</taxon>
        <taxon>Vertebrata</taxon>
        <taxon>Euteleostomi</taxon>
        <taxon>Mammalia</taxon>
        <taxon>Eutheria</taxon>
        <taxon>Laurasiatheria</taxon>
        <taxon>Chiroptera</taxon>
        <taxon>Yangochiroptera</taxon>
        <taxon>Molossidae</taxon>
        <taxon>Molossus</taxon>
    </lineage>
</organism>
<evidence type="ECO:0000256" key="3">
    <source>
        <dbReference type="ARBA" id="ARBA00022475"/>
    </source>
</evidence>
<evidence type="ECO:0000256" key="13">
    <source>
        <dbReference type="ARBA" id="ARBA00023157"/>
    </source>
</evidence>
<dbReference type="AlphaFoldDB" id="A0A7J8FYW1"/>
<dbReference type="Gene3D" id="3.10.100.10">
    <property type="entry name" value="Mannose-Binding Protein A, subunit A"/>
    <property type="match status" value="1"/>
</dbReference>
<dbReference type="SMART" id="SM00034">
    <property type="entry name" value="CLECT"/>
    <property type="match status" value="1"/>
</dbReference>
<sequence>MMRLAGDQWVQHSMESCEFHNSKRKLINHVASTQRKRPTLTTNTCWENPSPFLLARYIAAAMGIHFIVMIMIYSALIVNSLFNQEAQVSLNERYCPCPKNWIHYRNNCYQFFDESKSWLQSQASCMSQNSSLLKIYSKEDQDFLKLVKSYHWMGLIRNSTNGIWQWEDGSNHSTRQLTLLEMEDGDCAVYGSSFKGYTENCSTPYTYICMHRIV</sequence>
<dbReference type="PANTHER" id="PTHR47494">
    <property type="entry name" value="NKG2-D TYPE II INTEGRAL MEMBRANE PROTEIN"/>
    <property type="match status" value="1"/>
</dbReference>
<dbReference type="GO" id="GO:0038023">
    <property type="term" value="F:signaling receptor activity"/>
    <property type="evidence" value="ECO:0007669"/>
    <property type="project" value="TreeGrafter"/>
</dbReference>
<dbReference type="InterPro" id="IPR042169">
    <property type="entry name" value="NKG2D"/>
</dbReference>
<keyword evidence="13" id="KW-1015">Disulfide bond</keyword>
<dbReference type="CDD" id="cd03593">
    <property type="entry name" value="CLECT_NK_receptors_like"/>
    <property type="match status" value="1"/>
</dbReference>
<keyword evidence="6 21" id="KW-0430">Lectin</keyword>
<evidence type="ECO:0000256" key="4">
    <source>
        <dbReference type="ARBA" id="ARBA00022588"/>
    </source>
</evidence>
<keyword evidence="8" id="KW-0391">Immunity</keyword>
<keyword evidence="7" id="KW-0221">Differentiation</keyword>
<evidence type="ECO:0000256" key="11">
    <source>
        <dbReference type="ARBA" id="ARBA00023130"/>
    </source>
</evidence>
<evidence type="ECO:0000256" key="6">
    <source>
        <dbReference type="ARBA" id="ARBA00022734"/>
    </source>
</evidence>
<evidence type="ECO:0000256" key="15">
    <source>
        <dbReference type="ARBA" id="ARBA00023180"/>
    </source>
</evidence>
<keyword evidence="22" id="KW-1185">Reference proteome</keyword>
<dbReference type="GO" id="GO:0045087">
    <property type="term" value="P:innate immune response"/>
    <property type="evidence" value="ECO:0007669"/>
    <property type="project" value="UniProtKB-KW"/>
</dbReference>
<dbReference type="FunCoup" id="A0A7J8FYW1">
    <property type="interactions" value="113"/>
</dbReference>
<dbReference type="Proteomes" id="UP000550707">
    <property type="component" value="Unassembled WGS sequence"/>
</dbReference>
<feature type="domain" description="C-type lectin" evidence="20">
    <location>
        <begin position="104"/>
        <end position="210"/>
    </location>
</feature>
<evidence type="ECO:0000256" key="18">
    <source>
        <dbReference type="ARBA" id="ARBA00032264"/>
    </source>
</evidence>
<dbReference type="GO" id="GO:0045954">
    <property type="term" value="P:positive regulation of natural killer cell mediated cytotoxicity"/>
    <property type="evidence" value="ECO:0007669"/>
    <property type="project" value="InterPro"/>
</dbReference>
<evidence type="ECO:0000256" key="7">
    <source>
        <dbReference type="ARBA" id="ARBA00022782"/>
    </source>
</evidence>
<dbReference type="GO" id="GO:0009897">
    <property type="term" value="C:external side of plasma membrane"/>
    <property type="evidence" value="ECO:0007669"/>
    <property type="project" value="TreeGrafter"/>
</dbReference>
<comment type="caution">
    <text evidence="21">The sequence shown here is derived from an EMBL/GenBank/DDBJ whole genome shotgun (WGS) entry which is preliminary data.</text>
</comment>
<dbReference type="GO" id="GO:0030154">
    <property type="term" value="P:cell differentiation"/>
    <property type="evidence" value="ECO:0007669"/>
    <property type="project" value="UniProtKB-KW"/>
</dbReference>
<proteinExistence type="predicted"/>
<dbReference type="SUPFAM" id="SSF56436">
    <property type="entry name" value="C-type lectin-like"/>
    <property type="match status" value="1"/>
</dbReference>
<gene>
    <name evidence="21" type="ORF">HJG59_007416</name>
</gene>
<dbReference type="InParanoid" id="A0A7J8FYW1"/>
<dbReference type="InterPro" id="IPR016187">
    <property type="entry name" value="CTDL_fold"/>
</dbReference>
<evidence type="ECO:0000256" key="16">
    <source>
        <dbReference type="ARBA" id="ARBA00029623"/>
    </source>
</evidence>
<keyword evidence="11" id="KW-1064">Adaptive immunity</keyword>
<dbReference type="GO" id="GO:0002250">
    <property type="term" value="P:adaptive immune response"/>
    <property type="evidence" value="ECO:0007669"/>
    <property type="project" value="UniProtKB-KW"/>
</dbReference>
<keyword evidence="14 21" id="KW-0675">Receptor</keyword>
<evidence type="ECO:0000256" key="5">
    <source>
        <dbReference type="ARBA" id="ARBA00022692"/>
    </source>
</evidence>
<dbReference type="InterPro" id="IPR016186">
    <property type="entry name" value="C-type_lectin-like/link_sf"/>
</dbReference>
<evidence type="ECO:0000313" key="21">
    <source>
        <dbReference type="EMBL" id="KAF6452675.1"/>
    </source>
</evidence>
<keyword evidence="10 19" id="KW-1133">Transmembrane helix</keyword>
<name>A0A7J8FYW1_MOLMO</name>
<keyword evidence="3" id="KW-1003">Cell membrane</keyword>
<evidence type="ECO:0000256" key="17">
    <source>
        <dbReference type="ARBA" id="ARBA00030488"/>
    </source>
</evidence>
<evidence type="ECO:0000256" key="12">
    <source>
        <dbReference type="ARBA" id="ARBA00023136"/>
    </source>
</evidence>
<keyword evidence="5 19" id="KW-0812">Transmembrane</keyword>
<evidence type="ECO:0000256" key="19">
    <source>
        <dbReference type="SAM" id="Phobius"/>
    </source>
</evidence>
<keyword evidence="12 19" id="KW-0472">Membrane</keyword>